<dbReference type="InterPro" id="IPR036691">
    <property type="entry name" value="Endo/exonu/phosph_ase_sf"/>
</dbReference>
<keyword evidence="2" id="KW-0255">Endonuclease</keyword>
<proteinExistence type="predicted"/>
<dbReference type="GO" id="GO:0006506">
    <property type="term" value="P:GPI anchor biosynthetic process"/>
    <property type="evidence" value="ECO:0007669"/>
    <property type="project" value="TreeGrafter"/>
</dbReference>
<gene>
    <name evidence="2" type="ORF">SG0102_27850</name>
</gene>
<dbReference type="InterPro" id="IPR051916">
    <property type="entry name" value="GPI-anchor_lipid_remodeler"/>
</dbReference>
<keyword evidence="3" id="KW-1185">Reference proteome</keyword>
<name>A0A3G9JP97_9FIRM</name>
<keyword evidence="2" id="KW-0378">Hydrolase</keyword>
<dbReference type="KEGG" id="ebm:SG0102_27850"/>
<dbReference type="InterPro" id="IPR005135">
    <property type="entry name" value="Endo/exonuclease/phosphatase"/>
</dbReference>
<dbReference type="Pfam" id="PF03372">
    <property type="entry name" value="Exo_endo_phos"/>
    <property type="match status" value="1"/>
</dbReference>
<dbReference type="CDD" id="cd09079">
    <property type="entry name" value="RgfB-like"/>
    <property type="match status" value="1"/>
</dbReference>
<reference evidence="2 3" key="1">
    <citation type="submission" date="2018-11" db="EMBL/GenBank/DDBJ databases">
        <title>Novel Erysipelotrichaceae bacterium isolated from small intestine of a swine.</title>
        <authorList>
            <person name="Kim J.S."/>
            <person name="Choe H."/>
            <person name="Lee Y.R."/>
            <person name="Kim K.M."/>
            <person name="Park D.S."/>
        </authorList>
    </citation>
    <scope>NUCLEOTIDE SEQUENCE [LARGE SCALE GENOMIC DNA]</scope>
    <source>
        <strain evidence="2 3">SG0102</strain>
    </source>
</reference>
<evidence type="ECO:0000313" key="3">
    <source>
        <dbReference type="Proteomes" id="UP000268059"/>
    </source>
</evidence>
<dbReference type="SUPFAM" id="SSF56219">
    <property type="entry name" value="DNase I-like"/>
    <property type="match status" value="1"/>
</dbReference>
<keyword evidence="2" id="KW-0540">Nuclease</keyword>
<dbReference type="Proteomes" id="UP000268059">
    <property type="component" value="Chromosome"/>
</dbReference>
<protein>
    <submittedName>
        <fullName evidence="2">Endonuclease</fullName>
    </submittedName>
</protein>
<dbReference type="GO" id="GO:0004519">
    <property type="term" value="F:endonuclease activity"/>
    <property type="evidence" value="ECO:0007669"/>
    <property type="project" value="UniProtKB-KW"/>
</dbReference>
<dbReference type="OrthoDB" id="9812537at2"/>
<dbReference type="EMBL" id="AP019309">
    <property type="protein sequence ID" value="BBH27851.1"/>
    <property type="molecule type" value="Genomic_DNA"/>
</dbReference>
<evidence type="ECO:0000313" key="2">
    <source>
        <dbReference type="EMBL" id="BBH27851.1"/>
    </source>
</evidence>
<evidence type="ECO:0000259" key="1">
    <source>
        <dbReference type="Pfam" id="PF03372"/>
    </source>
</evidence>
<dbReference type="Gene3D" id="3.60.10.10">
    <property type="entry name" value="Endonuclease/exonuclease/phosphatase"/>
    <property type="match status" value="1"/>
</dbReference>
<dbReference type="PANTHER" id="PTHR14859">
    <property type="entry name" value="CALCOFLUOR WHITE HYPERSENSITIVE PROTEIN PRECURSOR"/>
    <property type="match status" value="1"/>
</dbReference>
<dbReference type="AlphaFoldDB" id="A0A3G9JP97"/>
<dbReference type="RefSeq" id="WP_125120539.1">
    <property type="nucleotide sequence ID" value="NZ_AP019309.1"/>
</dbReference>
<dbReference type="PANTHER" id="PTHR14859:SF1">
    <property type="entry name" value="PGAP2-INTERACTING PROTEIN"/>
    <property type="match status" value="1"/>
</dbReference>
<dbReference type="InParanoid" id="A0A3G9JP97"/>
<organism evidence="2 3">
    <name type="scientific">Intestinibaculum porci</name>
    <dbReference type="NCBI Taxonomy" id="2487118"/>
    <lineage>
        <taxon>Bacteria</taxon>
        <taxon>Bacillati</taxon>
        <taxon>Bacillota</taxon>
        <taxon>Erysipelotrichia</taxon>
        <taxon>Erysipelotrichales</taxon>
        <taxon>Erysipelotrichaceae</taxon>
        <taxon>Intestinibaculum</taxon>
    </lineage>
</organism>
<feature type="domain" description="Endonuclease/exonuclease/phosphatase" evidence="1">
    <location>
        <begin position="4"/>
        <end position="257"/>
    </location>
</feature>
<accession>A0A3G9JP97</accession>
<dbReference type="GO" id="GO:0016020">
    <property type="term" value="C:membrane"/>
    <property type="evidence" value="ECO:0007669"/>
    <property type="project" value="GOC"/>
</dbReference>
<sequence length="266" mass="31024">MKLLTLNTHSLSEKNESEKLQTIANFILKNDIDVIALQEVNQTMDKKAVAAPTTYVGSDTLKEDNFALFLSHLLGNTYQWNWIGVKVGYDRFDEGVAIFTKHRILESENTRLTHTDDYSYWKKRNALGVHIDNGKQDFWVYTAHLGWWNDDEEPFIDQWQVLNKQAQKSSLVYLAGDFNAPDELKDQSYDKVRADGWYDTRDLSAFVRGRYSAEGKIDGWEKSMQMRIDYIFINRAEKVKTHKVVFDGHEEDVVSDHYGIYMEDEQ</sequence>